<dbReference type="PROSITE" id="PS01124">
    <property type="entry name" value="HTH_ARAC_FAMILY_2"/>
    <property type="match status" value="1"/>
</dbReference>
<dbReference type="PANTHER" id="PTHR46796">
    <property type="entry name" value="HTH-TYPE TRANSCRIPTIONAL ACTIVATOR RHAS-RELATED"/>
    <property type="match status" value="1"/>
</dbReference>
<name>A0A9W6IWD1_9HYPH</name>
<dbReference type="InterPro" id="IPR009057">
    <property type="entry name" value="Homeodomain-like_sf"/>
</dbReference>
<keyword evidence="2" id="KW-0238">DNA-binding</keyword>
<dbReference type="PROSITE" id="PS00041">
    <property type="entry name" value="HTH_ARAC_FAMILY_1"/>
    <property type="match status" value="1"/>
</dbReference>
<feature type="region of interest" description="Disordered" evidence="4">
    <location>
        <begin position="1"/>
        <end position="23"/>
    </location>
</feature>
<dbReference type="SMART" id="SM00342">
    <property type="entry name" value="HTH_ARAC"/>
    <property type="match status" value="1"/>
</dbReference>
<evidence type="ECO:0000259" key="5">
    <source>
        <dbReference type="PROSITE" id="PS01124"/>
    </source>
</evidence>
<keyword evidence="1" id="KW-0805">Transcription regulation</keyword>
<protein>
    <recommendedName>
        <fullName evidence="5">HTH araC/xylS-type domain-containing protein</fullName>
    </recommendedName>
</protein>
<evidence type="ECO:0000256" key="1">
    <source>
        <dbReference type="ARBA" id="ARBA00023015"/>
    </source>
</evidence>
<reference evidence="6" key="2">
    <citation type="submission" date="2023-01" db="EMBL/GenBank/DDBJ databases">
        <authorList>
            <person name="Sun Q."/>
            <person name="Evtushenko L."/>
        </authorList>
    </citation>
    <scope>NUCLEOTIDE SEQUENCE</scope>
    <source>
        <strain evidence="6">VKM B-1606</strain>
    </source>
</reference>
<keyword evidence="3" id="KW-0804">Transcription</keyword>
<sequence>MTTLERPSARGPGESRPDPINGSTAAERLLRAGGLSPARERLATAALADGDASVADVAALCGLSRSYFIRAFHATTGQTPHRWARERRLRRARDLVADTSEPIAAIAASCGFADQSHFTRAFRARWGESPANYRRRSAEQRPAASCGGRRRCA</sequence>
<feature type="domain" description="HTH araC/xylS-type" evidence="5">
    <location>
        <begin position="47"/>
        <end position="136"/>
    </location>
</feature>
<dbReference type="PANTHER" id="PTHR46796:SF6">
    <property type="entry name" value="ARAC SUBFAMILY"/>
    <property type="match status" value="1"/>
</dbReference>
<proteinExistence type="predicted"/>
<dbReference type="GO" id="GO:0043565">
    <property type="term" value="F:sequence-specific DNA binding"/>
    <property type="evidence" value="ECO:0007669"/>
    <property type="project" value="InterPro"/>
</dbReference>
<evidence type="ECO:0000256" key="4">
    <source>
        <dbReference type="SAM" id="MobiDB-lite"/>
    </source>
</evidence>
<dbReference type="GO" id="GO:0003700">
    <property type="term" value="F:DNA-binding transcription factor activity"/>
    <property type="evidence" value="ECO:0007669"/>
    <property type="project" value="InterPro"/>
</dbReference>
<evidence type="ECO:0000313" key="7">
    <source>
        <dbReference type="Proteomes" id="UP001143400"/>
    </source>
</evidence>
<dbReference type="Pfam" id="PF12833">
    <property type="entry name" value="HTH_18"/>
    <property type="match status" value="1"/>
</dbReference>
<dbReference type="Proteomes" id="UP001143400">
    <property type="component" value="Unassembled WGS sequence"/>
</dbReference>
<organism evidence="6 7">
    <name type="scientific">Methylopila capsulata</name>
    <dbReference type="NCBI Taxonomy" id="61654"/>
    <lineage>
        <taxon>Bacteria</taxon>
        <taxon>Pseudomonadati</taxon>
        <taxon>Pseudomonadota</taxon>
        <taxon>Alphaproteobacteria</taxon>
        <taxon>Hyphomicrobiales</taxon>
        <taxon>Methylopilaceae</taxon>
        <taxon>Methylopila</taxon>
    </lineage>
</organism>
<dbReference type="InterPro" id="IPR050204">
    <property type="entry name" value="AraC_XylS_family_regulators"/>
</dbReference>
<dbReference type="InterPro" id="IPR018062">
    <property type="entry name" value="HTH_AraC-typ_CS"/>
</dbReference>
<comment type="caution">
    <text evidence="6">The sequence shown here is derived from an EMBL/GenBank/DDBJ whole genome shotgun (WGS) entry which is preliminary data.</text>
</comment>
<accession>A0A9W6IWD1</accession>
<evidence type="ECO:0000313" key="6">
    <source>
        <dbReference type="EMBL" id="GLK56842.1"/>
    </source>
</evidence>
<evidence type="ECO:0000256" key="3">
    <source>
        <dbReference type="ARBA" id="ARBA00023163"/>
    </source>
</evidence>
<dbReference type="InterPro" id="IPR020449">
    <property type="entry name" value="Tscrpt_reg_AraC-type_HTH"/>
</dbReference>
<reference evidence="6" key="1">
    <citation type="journal article" date="2014" name="Int. J. Syst. Evol. Microbiol.">
        <title>Complete genome sequence of Corynebacterium casei LMG S-19264T (=DSM 44701T), isolated from a smear-ripened cheese.</title>
        <authorList>
            <consortium name="US DOE Joint Genome Institute (JGI-PGF)"/>
            <person name="Walter F."/>
            <person name="Albersmeier A."/>
            <person name="Kalinowski J."/>
            <person name="Ruckert C."/>
        </authorList>
    </citation>
    <scope>NUCLEOTIDE SEQUENCE</scope>
    <source>
        <strain evidence="6">VKM B-1606</strain>
    </source>
</reference>
<gene>
    <name evidence="6" type="ORF">GCM10008170_28610</name>
</gene>
<dbReference type="AlphaFoldDB" id="A0A9W6IWD1"/>
<dbReference type="RefSeq" id="WP_204951056.1">
    <property type="nucleotide sequence ID" value="NZ_BSFF01000003.1"/>
</dbReference>
<evidence type="ECO:0000256" key="2">
    <source>
        <dbReference type="ARBA" id="ARBA00023125"/>
    </source>
</evidence>
<dbReference type="PRINTS" id="PR00032">
    <property type="entry name" value="HTHARAC"/>
</dbReference>
<dbReference type="EMBL" id="BSFF01000003">
    <property type="protein sequence ID" value="GLK56842.1"/>
    <property type="molecule type" value="Genomic_DNA"/>
</dbReference>
<feature type="region of interest" description="Disordered" evidence="4">
    <location>
        <begin position="133"/>
        <end position="153"/>
    </location>
</feature>
<dbReference type="Gene3D" id="1.10.10.60">
    <property type="entry name" value="Homeodomain-like"/>
    <property type="match status" value="2"/>
</dbReference>
<dbReference type="InterPro" id="IPR018060">
    <property type="entry name" value="HTH_AraC"/>
</dbReference>
<dbReference type="SUPFAM" id="SSF46689">
    <property type="entry name" value="Homeodomain-like"/>
    <property type="match status" value="2"/>
</dbReference>